<name>A0A0A8ZBY9_ARUDO</name>
<evidence type="ECO:0000313" key="1">
    <source>
        <dbReference type="EMBL" id="JAD35168.1"/>
    </source>
</evidence>
<accession>A0A0A8ZBY9</accession>
<organism evidence="1">
    <name type="scientific">Arundo donax</name>
    <name type="common">Giant reed</name>
    <name type="synonym">Donax arundinaceus</name>
    <dbReference type="NCBI Taxonomy" id="35708"/>
    <lineage>
        <taxon>Eukaryota</taxon>
        <taxon>Viridiplantae</taxon>
        <taxon>Streptophyta</taxon>
        <taxon>Embryophyta</taxon>
        <taxon>Tracheophyta</taxon>
        <taxon>Spermatophyta</taxon>
        <taxon>Magnoliopsida</taxon>
        <taxon>Liliopsida</taxon>
        <taxon>Poales</taxon>
        <taxon>Poaceae</taxon>
        <taxon>PACMAD clade</taxon>
        <taxon>Arundinoideae</taxon>
        <taxon>Arundineae</taxon>
        <taxon>Arundo</taxon>
    </lineage>
</organism>
<reference evidence="1" key="1">
    <citation type="submission" date="2014-09" db="EMBL/GenBank/DDBJ databases">
        <authorList>
            <person name="Magalhaes I.L.F."/>
            <person name="Oliveira U."/>
            <person name="Santos F.R."/>
            <person name="Vidigal T.H.D.A."/>
            <person name="Brescovit A.D."/>
            <person name="Santos A.J."/>
        </authorList>
    </citation>
    <scope>NUCLEOTIDE SEQUENCE</scope>
    <source>
        <tissue evidence="1">Shoot tissue taken approximately 20 cm above the soil surface</tissue>
    </source>
</reference>
<protein>
    <submittedName>
        <fullName evidence="1">Uncharacterized protein</fullName>
    </submittedName>
</protein>
<sequence>MRDEPTPQFIFFHQAGHPAMEPLAPCISCSYKYSPTSNMRIETNLLPTITAMRA</sequence>
<proteinExistence type="predicted"/>
<dbReference type="EMBL" id="GBRH01262727">
    <property type="protein sequence ID" value="JAD35168.1"/>
    <property type="molecule type" value="Transcribed_RNA"/>
</dbReference>
<dbReference type="AlphaFoldDB" id="A0A0A8ZBY9"/>
<reference evidence="1" key="2">
    <citation type="journal article" date="2015" name="Data Brief">
        <title>Shoot transcriptome of the giant reed, Arundo donax.</title>
        <authorList>
            <person name="Barrero R.A."/>
            <person name="Guerrero F.D."/>
            <person name="Moolhuijzen P."/>
            <person name="Goolsby J.A."/>
            <person name="Tidwell J."/>
            <person name="Bellgard S.E."/>
            <person name="Bellgard M.I."/>
        </authorList>
    </citation>
    <scope>NUCLEOTIDE SEQUENCE</scope>
    <source>
        <tissue evidence="1">Shoot tissue taken approximately 20 cm above the soil surface</tissue>
    </source>
</reference>